<feature type="region of interest" description="Disordered" evidence="1">
    <location>
        <begin position="68"/>
        <end position="212"/>
    </location>
</feature>
<name>A0ABU6R0D9_9FABA</name>
<gene>
    <name evidence="2" type="ORF">PIB30_110995</name>
</gene>
<keyword evidence="3" id="KW-1185">Reference proteome</keyword>
<feature type="compositionally biased region" description="Polar residues" evidence="1">
    <location>
        <begin position="158"/>
        <end position="172"/>
    </location>
</feature>
<sequence>TQSKGKEADDARKGVKTHAPPLEAKDNQRTLAATQISKGKQGEAAYKKLKKPVHTKLDFSHLKSTLDAISNRDSATPAPLEEQQSIPVKEPENTRENQMDITAAVKKRRVVHGEPSSQCLDNSEPPERDRTEIRRKLEEIRRGAAERNARNAGHERSSPTVGNHGQQNNMQVTHEMVQEREHDTTSIDSEPMSQDEEETMEQDGSKRGKRQPIIRATTIDDFLKENGIDLENVLASLDLPVDGPSTEPSYDGNDSSALHADYYNQVMADIDDKK</sequence>
<dbReference type="EMBL" id="JASCZI010006681">
    <property type="protein sequence ID" value="MED6117545.1"/>
    <property type="molecule type" value="Genomic_DNA"/>
</dbReference>
<comment type="caution">
    <text evidence="2">The sequence shown here is derived from an EMBL/GenBank/DDBJ whole genome shotgun (WGS) entry which is preliminary data.</text>
</comment>
<evidence type="ECO:0000313" key="3">
    <source>
        <dbReference type="Proteomes" id="UP001341840"/>
    </source>
</evidence>
<feature type="region of interest" description="Disordered" evidence="1">
    <location>
        <begin position="1"/>
        <end position="30"/>
    </location>
</feature>
<evidence type="ECO:0000313" key="2">
    <source>
        <dbReference type="EMBL" id="MED6117545.1"/>
    </source>
</evidence>
<feature type="non-terminal residue" evidence="2">
    <location>
        <position position="1"/>
    </location>
</feature>
<reference evidence="2 3" key="1">
    <citation type="journal article" date="2023" name="Plants (Basel)">
        <title>Bridging the Gap: Combining Genomics and Transcriptomics Approaches to Understand Stylosanthes scabra, an Orphan Legume from the Brazilian Caatinga.</title>
        <authorList>
            <person name="Ferreira-Neto J.R.C."/>
            <person name="da Silva M.D."/>
            <person name="Binneck E."/>
            <person name="de Melo N.F."/>
            <person name="da Silva R.H."/>
            <person name="de Melo A.L.T.M."/>
            <person name="Pandolfi V."/>
            <person name="Bustamante F.O."/>
            <person name="Brasileiro-Vidal A.C."/>
            <person name="Benko-Iseppon A.M."/>
        </authorList>
    </citation>
    <scope>NUCLEOTIDE SEQUENCE [LARGE SCALE GENOMIC DNA]</scope>
    <source>
        <tissue evidence="2">Leaves</tissue>
    </source>
</reference>
<feature type="compositionally biased region" description="Basic and acidic residues" evidence="1">
    <location>
        <begin position="1"/>
        <end position="13"/>
    </location>
</feature>
<feature type="non-terminal residue" evidence="2">
    <location>
        <position position="274"/>
    </location>
</feature>
<organism evidence="2 3">
    <name type="scientific">Stylosanthes scabra</name>
    <dbReference type="NCBI Taxonomy" id="79078"/>
    <lineage>
        <taxon>Eukaryota</taxon>
        <taxon>Viridiplantae</taxon>
        <taxon>Streptophyta</taxon>
        <taxon>Embryophyta</taxon>
        <taxon>Tracheophyta</taxon>
        <taxon>Spermatophyta</taxon>
        <taxon>Magnoliopsida</taxon>
        <taxon>eudicotyledons</taxon>
        <taxon>Gunneridae</taxon>
        <taxon>Pentapetalae</taxon>
        <taxon>rosids</taxon>
        <taxon>fabids</taxon>
        <taxon>Fabales</taxon>
        <taxon>Fabaceae</taxon>
        <taxon>Papilionoideae</taxon>
        <taxon>50 kb inversion clade</taxon>
        <taxon>dalbergioids sensu lato</taxon>
        <taxon>Dalbergieae</taxon>
        <taxon>Pterocarpus clade</taxon>
        <taxon>Stylosanthes</taxon>
    </lineage>
</organism>
<evidence type="ECO:0000256" key="1">
    <source>
        <dbReference type="SAM" id="MobiDB-lite"/>
    </source>
</evidence>
<proteinExistence type="predicted"/>
<feature type="compositionally biased region" description="Basic and acidic residues" evidence="1">
    <location>
        <begin position="89"/>
        <end position="98"/>
    </location>
</feature>
<accession>A0ABU6R0D9</accession>
<dbReference type="Proteomes" id="UP001341840">
    <property type="component" value="Unassembled WGS sequence"/>
</dbReference>
<protein>
    <submittedName>
        <fullName evidence="2">Uncharacterized protein</fullName>
    </submittedName>
</protein>
<feature type="compositionally biased region" description="Basic and acidic residues" evidence="1">
    <location>
        <begin position="125"/>
        <end position="157"/>
    </location>
</feature>
<feature type="compositionally biased region" description="Basic and acidic residues" evidence="1">
    <location>
        <begin position="176"/>
        <end position="185"/>
    </location>
</feature>